<dbReference type="PROSITE" id="PS50102">
    <property type="entry name" value="RRM"/>
    <property type="match status" value="1"/>
</dbReference>
<dbReference type="SMART" id="SM00360">
    <property type="entry name" value="RRM"/>
    <property type="match status" value="1"/>
</dbReference>
<reference evidence="6 7" key="1">
    <citation type="submission" date="2020-08" db="EMBL/GenBank/DDBJ databases">
        <authorList>
            <person name="Hejnol A."/>
        </authorList>
    </citation>
    <scope>NUCLEOTIDE SEQUENCE [LARGE SCALE GENOMIC DNA]</scope>
</reference>
<sequence>MAAHIEDKVIDKSFSKVYNPLSKELKKAINVRLEKVSAKLHPEARGFVYMKRVPNSLKTQQLKEYFLKFGDVKNIRLSGNKKKKNFLSGVVEFENPALAVVIGNHLNHCESFLSYLQCNYLDESILYDQVYKGNNKHLRPLETGGKPRKSCSRKIIYLDSKLKQKLRMMETLGLFLKFNAPIHNGLKSKRKRKINESDDLLDNCSKIAKK</sequence>
<dbReference type="AlphaFoldDB" id="A0A7I8VUK9"/>
<name>A0A7I8VUK9_9ANNE</name>
<feature type="domain" description="RRM" evidence="5">
    <location>
        <begin position="46"/>
        <end position="99"/>
    </location>
</feature>
<comment type="subcellular location">
    <subcellularLocation>
        <location evidence="1">Nucleus</location>
        <location evidence="1">Nucleolus</location>
    </subcellularLocation>
</comment>
<evidence type="ECO:0000259" key="5">
    <source>
        <dbReference type="PROSITE" id="PS50102"/>
    </source>
</evidence>
<dbReference type="GO" id="GO:0003723">
    <property type="term" value="F:RNA binding"/>
    <property type="evidence" value="ECO:0007669"/>
    <property type="project" value="UniProtKB-UniRule"/>
</dbReference>
<proteinExistence type="predicted"/>
<keyword evidence="7" id="KW-1185">Reference proteome</keyword>
<dbReference type="Pfam" id="PF00076">
    <property type="entry name" value="RRM_1"/>
    <property type="match status" value="1"/>
</dbReference>
<dbReference type="InterPro" id="IPR012677">
    <property type="entry name" value="Nucleotide-bd_a/b_plait_sf"/>
</dbReference>
<dbReference type="Gene3D" id="3.30.70.330">
    <property type="match status" value="1"/>
</dbReference>
<dbReference type="PANTHER" id="PTHR46754">
    <property type="entry name" value="MKI67 FHA DOMAIN-INTERACTING NUCLEOLAR PHOSPHOPROTEIN"/>
    <property type="match status" value="1"/>
</dbReference>
<organism evidence="6 7">
    <name type="scientific">Dimorphilus gyrociliatus</name>
    <dbReference type="NCBI Taxonomy" id="2664684"/>
    <lineage>
        <taxon>Eukaryota</taxon>
        <taxon>Metazoa</taxon>
        <taxon>Spiralia</taxon>
        <taxon>Lophotrochozoa</taxon>
        <taxon>Annelida</taxon>
        <taxon>Polychaeta</taxon>
        <taxon>Polychaeta incertae sedis</taxon>
        <taxon>Dinophilidae</taxon>
        <taxon>Dimorphilus</taxon>
    </lineage>
</organism>
<comment type="caution">
    <text evidence="6">The sequence shown here is derived from an EMBL/GenBank/DDBJ whole genome shotgun (WGS) entry which is preliminary data.</text>
</comment>
<evidence type="ECO:0000313" key="7">
    <source>
        <dbReference type="Proteomes" id="UP000549394"/>
    </source>
</evidence>
<dbReference type="GO" id="GO:0005730">
    <property type="term" value="C:nucleolus"/>
    <property type="evidence" value="ECO:0007669"/>
    <property type="project" value="UniProtKB-SubCell"/>
</dbReference>
<dbReference type="OrthoDB" id="21467at2759"/>
<dbReference type="Proteomes" id="UP000549394">
    <property type="component" value="Unassembled WGS sequence"/>
</dbReference>
<dbReference type="EMBL" id="CAJFCJ010000011">
    <property type="protein sequence ID" value="CAD5119921.1"/>
    <property type="molecule type" value="Genomic_DNA"/>
</dbReference>
<accession>A0A7I8VUK9</accession>
<evidence type="ECO:0000256" key="1">
    <source>
        <dbReference type="ARBA" id="ARBA00004604"/>
    </source>
</evidence>
<keyword evidence="3" id="KW-0539">Nucleus</keyword>
<gene>
    <name evidence="6" type="ORF">DGYR_LOCUS8097</name>
</gene>
<protein>
    <submittedName>
        <fullName evidence="6">DgyrCDS8500</fullName>
    </submittedName>
</protein>
<evidence type="ECO:0000256" key="3">
    <source>
        <dbReference type="ARBA" id="ARBA00023242"/>
    </source>
</evidence>
<evidence type="ECO:0000313" key="6">
    <source>
        <dbReference type="EMBL" id="CAD5119921.1"/>
    </source>
</evidence>
<evidence type="ECO:0000256" key="4">
    <source>
        <dbReference type="PROSITE-ProRule" id="PRU00176"/>
    </source>
</evidence>
<evidence type="ECO:0000256" key="2">
    <source>
        <dbReference type="ARBA" id="ARBA00022884"/>
    </source>
</evidence>
<dbReference type="SUPFAM" id="SSF54928">
    <property type="entry name" value="RNA-binding domain, RBD"/>
    <property type="match status" value="1"/>
</dbReference>
<dbReference type="InterPro" id="IPR035979">
    <property type="entry name" value="RBD_domain_sf"/>
</dbReference>
<keyword evidence="2 4" id="KW-0694">RNA-binding</keyword>
<dbReference type="InterPro" id="IPR000504">
    <property type="entry name" value="RRM_dom"/>
</dbReference>